<feature type="region of interest" description="Disordered" evidence="2">
    <location>
        <begin position="202"/>
        <end position="221"/>
    </location>
</feature>
<dbReference type="PROSITE" id="PS50158">
    <property type="entry name" value="ZF_CCHC"/>
    <property type="match status" value="3"/>
</dbReference>
<dbReference type="PANTHER" id="PTHR15503">
    <property type="entry name" value="LDOC1 RELATED"/>
    <property type="match status" value="1"/>
</dbReference>
<feature type="domain" description="CCHC-type" evidence="3">
    <location>
        <begin position="233"/>
        <end position="247"/>
    </location>
</feature>
<evidence type="ECO:0000259" key="3">
    <source>
        <dbReference type="PROSITE" id="PS50158"/>
    </source>
</evidence>
<gene>
    <name evidence="4" type="ORF">ADUPG1_009263</name>
</gene>
<dbReference type="Gene3D" id="2.40.70.10">
    <property type="entry name" value="Acid Proteases"/>
    <property type="match status" value="1"/>
</dbReference>
<dbReference type="InterPro" id="IPR043502">
    <property type="entry name" value="DNA/RNA_pol_sf"/>
</dbReference>
<dbReference type="SUPFAM" id="SSF56672">
    <property type="entry name" value="DNA/RNA polymerases"/>
    <property type="match status" value="1"/>
</dbReference>
<dbReference type="SMART" id="SM00343">
    <property type="entry name" value="ZnF_C2HC"/>
    <property type="match status" value="3"/>
</dbReference>
<dbReference type="SUPFAM" id="SSF57756">
    <property type="entry name" value="Retrovirus zinc finger-like domains"/>
    <property type="match status" value="1"/>
</dbReference>
<comment type="caution">
    <text evidence="4">The sequence shown here is derived from an EMBL/GenBank/DDBJ whole genome shotgun (WGS) entry which is preliminary data.</text>
</comment>
<dbReference type="PANTHER" id="PTHR15503:SF22">
    <property type="entry name" value="TRANSPOSON TY3-I GAG POLYPROTEIN"/>
    <property type="match status" value="1"/>
</dbReference>
<protein>
    <recommendedName>
        <fullName evidence="3">CCHC-type domain-containing protein</fullName>
    </recommendedName>
</protein>
<dbReference type="InterPro" id="IPR021109">
    <property type="entry name" value="Peptidase_aspartic_dom_sf"/>
</dbReference>
<feature type="domain" description="CCHC-type" evidence="3">
    <location>
        <begin position="188"/>
        <end position="202"/>
    </location>
</feature>
<evidence type="ECO:0000256" key="2">
    <source>
        <dbReference type="SAM" id="MobiDB-lite"/>
    </source>
</evidence>
<keyword evidence="1" id="KW-0479">Metal-binding</keyword>
<reference evidence="4" key="1">
    <citation type="submission" date="2022-03" db="EMBL/GenBank/DDBJ databases">
        <title>Draft genome sequence of Aduncisulcus paluster, a free-living microaerophilic Fornicata.</title>
        <authorList>
            <person name="Yuyama I."/>
            <person name="Kume K."/>
            <person name="Tamura T."/>
            <person name="Inagaki Y."/>
            <person name="Hashimoto T."/>
        </authorList>
    </citation>
    <scope>NUCLEOTIDE SEQUENCE</scope>
    <source>
        <strain evidence="4">NY0171</strain>
    </source>
</reference>
<evidence type="ECO:0000256" key="1">
    <source>
        <dbReference type="PROSITE-ProRule" id="PRU00047"/>
    </source>
</evidence>
<dbReference type="PROSITE" id="PS00141">
    <property type="entry name" value="ASP_PROTEASE"/>
    <property type="match status" value="1"/>
</dbReference>
<organism evidence="4 5">
    <name type="scientific">Aduncisulcus paluster</name>
    <dbReference type="NCBI Taxonomy" id="2918883"/>
    <lineage>
        <taxon>Eukaryota</taxon>
        <taxon>Metamonada</taxon>
        <taxon>Carpediemonas-like organisms</taxon>
        <taxon>Aduncisulcus</taxon>
    </lineage>
</organism>
<feature type="compositionally biased region" description="Basic and acidic residues" evidence="2">
    <location>
        <begin position="203"/>
        <end position="215"/>
    </location>
</feature>
<dbReference type="Gene3D" id="4.10.60.10">
    <property type="entry name" value="Zinc finger, CCHC-type"/>
    <property type="match status" value="1"/>
</dbReference>
<sequence length="743" mass="83423">MSFYGAFIKARVVVPLRELYKLSGGKKKWTECIVADVLEIIITLVDAADIKTSTGRKSLLEKVTELFVTKDVVEFYRRLDGCKMERSLSIDAYLRYITKFKAISKQFDKLGSDKRVLNKFIDGLYTESLRSAVMASLDEKDEEEDLKVGFREGLAQIKVLIKAHTIQKQLWQELGEKGGSGRKFKGTCDKCGARGHKAYQCKAESKETARGEKKQGKTSAPASYPRFFKGVFCRKCHQEGHYANQCKPEVVKVVSQVSCTETNPFERTAQLLNDKSVIVMEAPLLLDTGASVSVVNSNLVDKLECLINVNREECSHIVELGSGETKNVSSQIKLTLQVPGAGHTVSFEETFIIMEMAKEVSHDLLLSGKTIKRVGIPLDLFEKEEAISKESEAAPVGLGEISLKLGDLRCENERLASKINPLLDDYIRKVDPALPAKVTPFKIELTEKETVVAMKPRRVPYHWMGELKKTIHDLREKGYIFEGRSEFASPLRLVPKGEGIRIMTPKDSKNDTTNAMKTVLTTEAAPTMPRLEELTSESWIDFMAGHEHYISLGGHKKWPELVDVTVLDIIKDLSKVPDFKTPTNRKAARTAVDKIFGASTTIDLYDELRRINMKKELTINALLKYTKEFKGVRNRVPKLGEEKSIGDHFVEGLHTKRLKECLMAQMSDTTTLGTLIGIAIVELKKIIESERTHDALEKEKQSADTRGSQRSQGRIICRFCGKAGHVEANCWYKTGKRRFSGSQ</sequence>
<dbReference type="InterPro" id="IPR001878">
    <property type="entry name" value="Znf_CCHC"/>
</dbReference>
<keyword evidence="1" id="KW-0863">Zinc-finger</keyword>
<feature type="domain" description="CCHC-type" evidence="3">
    <location>
        <begin position="717"/>
        <end position="730"/>
    </location>
</feature>
<dbReference type="InterPro" id="IPR001969">
    <property type="entry name" value="Aspartic_peptidase_AS"/>
</dbReference>
<evidence type="ECO:0000313" key="4">
    <source>
        <dbReference type="EMBL" id="GKT36264.1"/>
    </source>
</evidence>
<feature type="non-terminal residue" evidence="4">
    <location>
        <position position="743"/>
    </location>
</feature>
<accession>A0ABQ5KXV8</accession>
<keyword evidence="5" id="KW-1185">Reference proteome</keyword>
<dbReference type="InterPro" id="IPR036875">
    <property type="entry name" value="Znf_CCHC_sf"/>
</dbReference>
<keyword evidence="1" id="KW-0862">Zinc</keyword>
<dbReference type="EMBL" id="BQXS01011178">
    <property type="protein sequence ID" value="GKT36264.1"/>
    <property type="molecule type" value="Genomic_DNA"/>
</dbReference>
<proteinExistence type="predicted"/>
<dbReference type="CDD" id="cd00303">
    <property type="entry name" value="retropepsin_like"/>
    <property type="match status" value="1"/>
</dbReference>
<dbReference type="Pfam" id="PF13917">
    <property type="entry name" value="zf-CCHC_3"/>
    <property type="match status" value="2"/>
</dbReference>
<dbReference type="Gene3D" id="3.10.10.10">
    <property type="entry name" value="HIV Type 1 Reverse Transcriptase, subunit A, domain 1"/>
    <property type="match status" value="1"/>
</dbReference>
<name>A0ABQ5KXV8_9EUKA</name>
<dbReference type="Proteomes" id="UP001057375">
    <property type="component" value="Unassembled WGS sequence"/>
</dbReference>
<dbReference type="InterPro" id="IPR032567">
    <property type="entry name" value="RTL1-rel"/>
</dbReference>
<evidence type="ECO:0000313" key="5">
    <source>
        <dbReference type="Proteomes" id="UP001057375"/>
    </source>
</evidence>